<organism evidence="3 4">
    <name type="scientific">Aegilops tauschii subsp. strangulata</name>
    <name type="common">Goatgrass</name>
    <dbReference type="NCBI Taxonomy" id="200361"/>
    <lineage>
        <taxon>Eukaryota</taxon>
        <taxon>Viridiplantae</taxon>
        <taxon>Streptophyta</taxon>
        <taxon>Embryophyta</taxon>
        <taxon>Tracheophyta</taxon>
        <taxon>Spermatophyta</taxon>
        <taxon>Magnoliopsida</taxon>
        <taxon>Liliopsida</taxon>
        <taxon>Poales</taxon>
        <taxon>Poaceae</taxon>
        <taxon>BOP clade</taxon>
        <taxon>Pooideae</taxon>
        <taxon>Triticodae</taxon>
        <taxon>Triticeae</taxon>
        <taxon>Triticinae</taxon>
        <taxon>Aegilops</taxon>
    </lineage>
</organism>
<evidence type="ECO:0000256" key="1">
    <source>
        <dbReference type="ARBA" id="ARBA00001933"/>
    </source>
</evidence>
<dbReference type="EnsemblPlants" id="AET1Gv20986900.1">
    <property type="protein sequence ID" value="AET1Gv20986900.1"/>
    <property type="gene ID" value="AET1Gv20986900"/>
</dbReference>
<keyword evidence="4" id="KW-1185">Reference proteome</keyword>
<accession>A0A452ZZL4</accession>
<evidence type="ECO:0000313" key="4">
    <source>
        <dbReference type="Proteomes" id="UP000015105"/>
    </source>
</evidence>
<evidence type="ECO:0000256" key="2">
    <source>
        <dbReference type="ARBA" id="ARBA00022679"/>
    </source>
</evidence>
<dbReference type="Gramene" id="AET1Gv20986900.1">
    <property type="protein sequence ID" value="AET1Gv20986900.1"/>
    <property type="gene ID" value="AET1Gv20986900"/>
</dbReference>
<name>A0A452ZZL4_AEGTS</name>
<dbReference type="AlphaFoldDB" id="A0A452ZZL4"/>
<dbReference type="PANTHER" id="PTHR13693:SF89">
    <property type="entry name" value="OS01G0736400 PROTEIN"/>
    <property type="match status" value="1"/>
</dbReference>
<reference evidence="4" key="1">
    <citation type="journal article" date="2014" name="Science">
        <title>Ancient hybridizations among the ancestral genomes of bread wheat.</title>
        <authorList>
            <consortium name="International Wheat Genome Sequencing Consortium,"/>
            <person name="Marcussen T."/>
            <person name="Sandve S.R."/>
            <person name="Heier L."/>
            <person name="Spannagl M."/>
            <person name="Pfeifer M."/>
            <person name="Jakobsen K.S."/>
            <person name="Wulff B.B."/>
            <person name="Steuernagel B."/>
            <person name="Mayer K.F."/>
            <person name="Olsen O.A."/>
        </authorList>
    </citation>
    <scope>NUCLEOTIDE SEQUENCE [LARGE SCALE GENOMIC DNA]</scope>
    <source>
        <strain evidence="4">cv. AL8/78</strain>
    </source>
</reference>
<reference evidence="3" key="3">
    <citation type="journal article" date="2017" name="Nature">
        <title>Genome sequence of the progenitor of the wheat D genome Aegilops tauschii.</title>
        <authorList>
            <person name="Luo M.C."/>
            <person name="Gu Y.Q."/>
            <person name="Puiu D."/>
            <person name="Wang H."/>
            <person name="Twardziok S.O."/>
            <person name="Deal K.R."/>
            <person name="Huo N."/>
            <person name="Zhu T."/>
            <person name="Wang L."/>
            <person name="Wang Y."/>
            <person name="McGuire P.E."/>
            <person name="Liu S."/>
            <person name="Long H."/>
            <person name="Ramasamy R.K."/>
            <person name="Rodriguez J.C."/>
            <person name="Van S.L."/>
            <person name="Yuan L."/>
            <person name="Wang Z."/>
            <person name="Xia Z."/>
            <person name="Xiao L."/>
            <person name="Anderson O.D."/>
            <person name="Ouyang S."/>
            <person name="Liang Y."/>
            <person name="Zimin A.V."/>
            <person name="Pertea G."/>
            <person name="Qi P."/>
            <person name="Bennetzen J.L."/>
            <person name="Dai X."/>
            <person name="Dawson M.W."/>
            <person name="Muller H.G."/>
            <person name="Kugler K."/>
            <person name="Rivarola-Duarte L."/>
            <person name="Spannagl M."/>
            <person name="Mayer K.F.X."/>
            <person name="Lu F.H."/>
            <person name="Bevan M.W."/>
            <person name="Leroy P."/>
            <person name="Li P."/>
            <person name="You F.M."/>
            <person name="Sun Q."/>
            <person name="Liu Z."/>
            <person name="Lyons E."/>
            <person name="Wicker T."/>
            <person name="Salzberg S.L."/>
            <person name="Devos K.M."/>
            <person name="Dvorak J."/>
        </authorList>
    </citation>
    <scope>NUCLEOTIDE SEQUENCE [LARGE SCALE GENOMIC DNA]</scope>
    <source>
        <strain evidence="3">cv. AL8/78</strain>
    </source>
</reference>
<evidence type="ECO:0000313" key="3">
    <source>
        <dbReference type="EnsemblPlants" id="AET1Gv20986900.1"/>
    </source>
</evidence>
<dbReference type="Proteomes" id="UP000015105">
    <property type="component" value="Chromosome 1D"/>
</dbReference>
<dbReference type="InterPro" id="IPR050087">
    <property type="entry name" value="AON_synthase_class-II"/>
</dbReference>
<keyword evidence="2" id="KW-0808">Transferase</keyword>
<comment type="cofactor">
    <cofactor evidence="1">
        <name>pyridoxal 5'-phosphate</name>
        <dbReference type="ChEBI" id="CHEBI:597326"/>
    </cofactor>
</comment>
<dbReference type="GO" id="GO:0004758">
    <property type="term" value="F:serine C-palmitoyltransferase activity"/>
    <property type="evidence" value="ECO:0007669"/>
    <property type="project" value="UniProtKB-EC"/>
</dbReference>
<dbReference type="Gene3D" id="3.40.640.10">
    <property type="entry name" value="Type I PLP-dependent aspartate aminotransferase-like (Major domain)"/>
    <property type="match status" value="1"/>
</dbReference>
<dbReference type="GO" id="GO:0009102">
    <property type="term" value="P:biotin biosynthetic process"/>
    <property type="evidence" value="ECO:0007669"/>
    <property type="project" value="TreeGrafter"/>
</dbReference>
<proteinExistence type="predicted"/>
<reference evidence="3" key="4">
    <citation type="submission" date="2019-03" db="UniProtKB">
        <authorList>
            <consortium name="EnsemblPlants"/>
        </authorList>
    </citation>
    <scope>IDENTIFICATION</scope>
</reference>
<reference evidence="4" key="2">
    <citation type="journal article" date="2017" name="Nat. Plants">
        <title>The Aegilops tauschii genome reveals multiple impacts of transposons.</title>
        <authorList>
            <person name="Zhao G."/>
            <person name="Zou C."/>
            <person name="Li K."/>
            <person name="Wang K."/>
            <person name="Li T."/>
            <person name="Gao L."/>
            <person name="Zhang X."/>
            <person name="Wang H."/>
            <person name="Yang Z."/>
            <person name="Liu X."/>
            <person name="Jiang W."/>
            <person name="Mao L."/>
            <person name="Kong X."/>
            <person name="Jiao Y."/>
            <person name="Jia J."/>
        </authorList>
    </citation>
    <scope>NUCLEOTIDE SEQUENCE [LARGE SCALE GENOMIC DNA]</scope>
    <source>
        <strain evidence="4">cv. AL8/78</strain>
    </source>
</reference>
<dbReference type="InterPro" id="IPR015421">
    <property type="entry name" value="PyrdxlP-dep_Trfase_major"/>
</dbReference>
<dbReference type="STRING" id="200361.A0A452ZZL4"/>
<sequence>HKSPCRTSKRVILVRVGTNTKAHTVCTTSNPIRYSLAHNLTKGDEVDRKVVLFSGNNYIGLATHPAVVEAAAKALQEHGMGPRSSSLIFGYTTYHKLVEESLADMMKMEDCLLCPTGYSANTSVMSAIGSIISLSQLLGETRCRMRGSPSSRMRGIMPPSSMGSALRRGSKKQWPLCTSTVTCHTLSPCCPAAQWQRKLLSQTVCSAWTGILLRCLNLSNCAANMDSCWSSMMHMEHFFAARTVVAHRRCLGVKMALTYVLAL</sequence>
<dbReference type="PANTHER" id="PTHR13693">
    <property type="entry name" value="CLASS II AMINOTRANSFERASE/8-AMINO-7-OXONONANOATE SYNTHASE"/>
    <property type="match status" value="1"/>
</dbReference>
<dbReference type="InterPro" id="IPR015424">
    <property type="entry name" value="PyrdxlP-dep_Trfase"/>
</dbReference>
<dbReference type="SUPFAM" id="SSF53383">
    <property type="entry name" value="PLP-dependent transferases"/>
    <property type="match status" value="1"/>
</dbReference>
<reference evidence="3" key="5">
    <citation type="journal article" date="2021" name="G3 (Bethesda)">
        <title>Aegilops tauschii genome assembly Aet v5.0 features greater sequence contiguity and improved annotation.</title>
        <authorList>
            <person name="Wang L."/>
            <person name="Zhu T."/>
            <person name="Rodriguez J.C."/>
            <person name="Deal K.R."/>
            <person name="Dubcovsky J."/>
            <person name="McGuire P.E."/>
            <person name="Lux T."/>
            <person name="Spannagl M."/>
            <person name="Mayer K.F.X."/>
            <person name="Baldrich P."/>
            <person name="Meyers B.C."/>
            <person name="Huo N."/>
            <person name="Gu Y.Q."/>
            <person name="Zhou H."/>
            <person name="Devos K.M."/>
            <person name="Bennetzen J.L."/>
            <person name="Unver T."/>
            <person name="Budak H."/>
            <person name="Gulick P.J."/>
            <person name="Galiba G."/>
            <person name="Kalapos B."/>
            <person name="Nelson D.R."/>
            <person name="Li P."/>
            <person name="You F.M."/>
            <person name="Luo M.C."/>
            <person name="Dvorak J."/>
        </authorList>
    </citation>
    <scope>NUCLEOTIDE SEQUENCE [LARGE SCALE GENOMIC DNA]</scope>
    <source>
        <strain evidence="3">cv. AL8/78</strain>
    </source>
</reference>
<protein>
    <submittedName>
        <fullName evidence="3">Uncharacterized protein</fullName>
    </submittedName>
</protein>